<evidence type="ECO:0000313" key="3">
    <source>
        <dbReference type="EMBL" id="QHN42599.1"/>
    </source>
</evidence>
<name>A0A857MMU4_9BACT</name>
<dbReference type="GO" id="GO:0006352">
    <property type="term" value="P:DNA-templated transcription initiation"/>
    <property type="evidence" value="ECO:0007669"/>
    <property type="project" value="InterPro"/>
</dbReference>
<gene>
    <name evidence="3" type="ORF">GII36_01885</name>
</gene>
<keyword evidence="4" id="KW-1185">Reference proteome</keyword>
<dbReference type="InterPro" id="IPR007630">
    <property type="entry name" value="RNA_pol_sigma70_r4"/>
</dbReference>
<dbReference type="InterPro" id="IPR036388">
    <property type="entry name" value="WH-like_DNA-bd_sf"/>
</dbReference>
<evidence type="ECO:0000259" key="2">
    <source>
        <dbReference type="PROSITE" id="PS51913"/>
    </source>
</evidence>
<dbReference type="Pfam" id="PF04545">
    <property type="entry name" value="Sigma70_r4"/>
    <property type="match status" value="1"/>
</dbReference>
<dbReference type="InterPro" id="IPR050239">
    <property type="entry name" value="Sigma-70_RNA_pol_init_factors"/>
</dbReference>
<dbReference type="InterPro" id="IPR007759">
    <property type="entry name" value="Asxl_HARE-HTH"/>
</dbReference>
<dbReference type="PROSITE" id="PS00716">
    <property type="entry name" value="SIGMA70_2"/>
    <property type="match status" value="1"/>
</dbReference>
<dbReference type="KEGG" id="mama:GII36_01885"/>
<feature type="domain" description="HTH HARE-type" evidence="2">
    <location>
        <begin position="244"/>
        <end position="308"/>
    </location>
</feature>
<dbReference type="EMBL" id="CP045921">
    <property type="protein sequence ID" value="QHN42599.1"/>
    <property type="molecule type" value="Genomic_DNA"/>
</dbReference>
<dbReference type="PANTHER" id="PTHR30603:SF47">
    <property type="entry name" value="RNA POLYMERASE SIGMA FACTOR SIGD, CHLOROPLASTIC"/>
    <property type="match status" value="1"/>
</dbReference>
<dbReference type="InterPro" id="IPR013324">
    <property type="entry name" value="RNA_pol_sigma_r3/r4-like"/>
</dbReference>
<accession>A0A857MMU4</accession>
<reference evidence="3" key="1">
    <citation type="journal article" date="2021" name="Nat. Microbiol.">
        <title>Cocultivation of an ultrasmall environmental parasitic bacterium with lytic ability against bacteria associated with wastewater foams.</title>
        <authorList>
            <person name="Batinovic S."/>
            <person name="Rose J.J.A."/>
            <person name="Ratcliffe J."/>
            <person name="Seviour R.J."/>
            <person name="Petrovski S."/>
        </authorList>
    </citation>
    <scope>NUCLEOTIDE SEQUENCE</scope>
    <source>
        <strain evidence="3">JR1</strain>
    </source>
</reference>
<sequence>MFYNEYRFGINNSINLRWQRGQLQMSEAPTQEQVIDIKAAVAAIVDSIDQEREREIITRRFGLYERKETLEQIGELLGITRERVRQLEKAILIRIKMTAERGELPDVTASEKVIVRVLSDMGRIARVQDLTDTLLGKKSDARERAHIAFLAELAPHLTVVNETDNYHLSVGIAEYGDEKKIRKEVDEIVKAIKANKEPLTIEQLDAKLNYEHPKHVEALASVSKHLAHLKDLWGLTKWPTVNPKNIRDKIFVILSENGKPLHFSEIAEAIKDSDFNRKDVTTQAIHNELIKDKRFVLIGRGIYALDSWGYSKGTVADTISDVLRESKEPLHRDEIVRRVLKSRQVKETTILLNLQSKPQFKRVAKATYALAE</sequence>
<dbReference type="Proteomes" id="UP001059824">
    <property type="component" value="Chromosome"/>
</dbReference>
<proteinExistence type="predicted"/>
<evidence type="ECO:0000313" key="4">
    <source>
        <dbReference type="Proteomes" id="UP001059824"/>
    </source>
</evidence>
<dbReference type="PROSITE" id="PS51913">
    <property type="entry name" value="HTH_HARE"/>
    <property type="match status" value="1"/>
</dbReference>
<protein>
    <recommendedName>
        <fullName evidence="2">HTH HARE-type domain-containing protein</fullName>
    </recommendedName>
</protein>
<dbReference type="AlphaFoldDB" id="A0A857MMU4"/>
<dbReference type="PANTHER" id="PTHR30603">
    <property type="entry name" value="RNA POLYMERASE SIGMA FACTOR RPO"/>
    <property type="match status" value="1"/>
</dbReference>
<dbReference type="Gene3D" id="1.10.10.10">
    <property type="entry name" value="Winged helix-like DNA-binding domain superfamily/Winged helix DNA-binding domain"/>
    <property type="match status" value="1"/>
</dbReference>
<dbReference type="InterPro" id="IPR000943">
    <property type="entry name" value="RNA_pol_sigma70"/>
</dbReference>
<dbReference type="Gene3D" id="1.10.10.1250">
    <property type="entry name" value="RNA polymerase, subunit delta, N-terminal domain"/>
    <property type="match status" value="1"/>
</dbReference>
<dbReference type="GO" id="GO:0003700">
    <property type="term" value="F:DNA-binding transcription factor activity"/>
    <property type="evidence" value="ECO:0007669"/>
    <property type="project" value="InterPro"/>
</dbReference>
<evidence type="ECO:0000256" key="1">
    <source>
        <dbReference type="ARBA" id="ARBA00023163"/>
    </source>
</evidence>
<dbReference type="SUPFAM" id="SSF88659">
    <property type="entry name" value="Sigma3 and sigma4 domains of RNA polymerase sigma factors"/>
    <property type="match status" value="1"/>
</dbReference>
<keyword evidence="1" id="KW-0804">Transcription</keyword>
<dbReference type="InterPro" id="IPR038087">
    <property type="entry name" value="RNAP_delta_N_dom_sf"/>
</dbReference>
<dbReference type="PRINTS" id="PR00046">
    <property type="entry name" value="SIGMA70FCT"/>
</dbReference>
<organism evidence="3 4">
    <name type="scientific">Candidatus Mycosynbacter amalyticus</name>
    <dbReference type="NCBI Taxonomy" id="2665156"/>
    <lineage>
        <taxon>Bacteria</taxon>
        <taxon>Candidatus Saccharimonadota</taxon>
        <taxon>Candidatus Saccharimonadota incertae sedis</taxon>
        <taxon>Candidatus Mycosynbacter</taxon>
    </lineage>
</organism>